<accession>A0ABD0V5W6</accession>
<evidence type="ECO:0000313" key="5">
    <source>
        <dbReference type="EMBL" id="KAL0920206.1"/>
    </source>
</evidence>
<dbReference type="Proteomes" id="UP001552299">
    <property type="component" value="Unassembled WGS sequence"/>
</dbReference>
<comment type="subcellular location">
    <subcellularLocation>
        <location evidence="1">Nucleus</location>
    </subcellularLocation>
</comment>
<comment type="similarity">
    <text evidence="2">Belongs to the NPR1-interactor family.</text>
</comment>
<name>A0ABD0V5W6_DENTH</name>
<keyword evidence="6" id="KW-1185">Reference proteome</keyword>
<dbReference type="GO" id="GO:0005634">
    <property type="term" value="C:nucleus"/>
    <property type="evidence" value="ECO:0007669"/>
    <property type="project" value="UniProtKB-SubCell"/>
</dbReference>
<organism evidence="5 6">
    <name type="scientific">Dendrobium thyrsiflorum</name>
    <name type="common">Pinecone-like raceme dendrobium</name>
    <name type="synonym">Orchid</name>
    <dbReference type="NCBI Taxonomy" id="117978"/>
    <lineage>
        <taxon>Eukaryota</taxon>
        <taxon>Viridiplantae</taxon>
        <taxon>Streptophyta</taxon>
        <taxon>Embryophyta</taxon>
        <taxon>Tracheophyta</taxon>
        <taxon>Spermatophyta</taxon>
        <taxon>Magnoliopsida</taxon>
        <taxon>Liliopsida</taxon>
        <taxon>Asparagales</taxon>
        <taxon>Orchidaceae</taxon>
        <taxon>Epidendroideae</taxon>
        <taxon>Malaxideae</taxon>
        <taxon>Dendrobiinae</taxon>
        <taxon>Dendrobium</taxon>
    </lineage>
</organism>
<dbReference type="PANTHER" id="PTHR33669">
    <property type="entry name" value="PROTEIN NEGATIVE REGULATOR OF RESISTANCE"/>
    <property type="match status" value="1"/>
</dbReference>
<protein>
    <submittedName>
        <fullName evidence="5">Uncharacterized protein</fullName>
    </submittedName>
</protein>
<dbReference type="Pfam" id="PF15699">
    <property type="entry name" value="NPR1_interact"/>
    <property type="match status" value="1"/>
</dbReference>
<reference evidence="5 6" key="1">
    <citation type="journal article" date="2024" name="Plant Biotechnol. J.">
        <title>Dendrobium thyrsiflorum genome and its molecular insights into genes involved in important horticultural traits.</title>
        <authorList>
            <person name="Chen B."/>
            <person name="Wang J.Y."/>
            <person name="Zheng P.J."/>
            <person name="Li K.L."/>
            <person name="Liang Y.M."/>
            <person name="Chen X.F."/>
            <person name="Zhang C."/>
            <person name="Zhao X."/>
            <person name="He X."/>
            <person name="Zhang G.Q."/>
            <person name="Liu Z.J."/>
            <person name="Xu Q."/>
        </authorList>
    </citation>
    <scope>NUCLEOTIDE SEQUENCE [LARGE SCALE GENOMIC DNA]</scope>
    <source>
        <strain evidence="5">GZMU011</strain>
    </source>
</reference>
<keyword evidence="3" id="KW-0539">Nucleus</keyword>
<proteinExistence type="inferred from homology"/>
<comment type="caution">
    <text evidence="5">The sequence shown here is derived from an EMBL/GenBank/DDBJ whole genome shotgun (WGS) entry which is preliminary data.</text>
</comment>
<dbReference type="EMBL" id="JANQDX010000008">
    <property type="protein sequence ID" value="KAL0920206.1"/>
    <property type="molecule type" value="Genomic_DNA"/>
</dbReference>
<evidence type="ECO:0000256" key="3">
    <source>
        <dbReference type="ARBA" id="ARBA00023242"/>
    </source>
</evidence>
<dbReference type="PANTHER" id="PTHR33669:SF14">
    <property type="entry name" value="NRR REPRESSOR HOMOLOG 3"/>
    <property type="match status" value="1"/>
</dbReference>
<evidence type="ECO:0000313" key="6">
    <source>
        <dbReference type="Proteomes" id="UP001552299"/>
    </source>
</evidence>
<evidence type="ECO:0000256" key="4">
    <source>
        <dbReference type="SAM" id="MobiDB-lite"/>
    </source>
</evidence>
<evidence type="ECO:0000256" key="2">
    <source>
        <dbReference type="ARBA" id="ARBA00009937"/>
    </source>
</evidence>
<feature type="region of interest" description="Disordered" evidence="4">
    <location>
        <begin position="56"/>
        <end position="91"/>
    </location>
</feature>
<evidence type="ECO:0000256" key="1">
    <source>
        <dbReference type="ARBA" id="ARBA00004123"/>
    </source>
</evidence>
<feature type="compositionally biased region" description="Basic and acidic residues" evidence="4">
    <location>
        <begin position="62"/>
        <end position="83"/>
    </location>
</feature>
<sequence length="91" mass="10786">MKREERNEEDEEKMKKFFMLMENIRATRILWQKEPSKRQKRDSSLWQPAFEWEDFLQAESSNTKDGEINGGKKKEEGEGRTDSCVDLSLGL</sequence>
<dbReference type="AlphaFoldDB" id="A0ABD0V5W6"/>
<dbReference type="InterPro" id="IPR031425">
    <property type="entry name" value="NPR1/NH1-interacting"/>
</dbReference>
<gene>
    <name evidence="5" type="ORF">M5K25_009326</name>
</gene>